<dbReference type="Pfam" id="PF04484">
    <property type="entry name" value="QWRF"/>
    <property type="match status" value="1"/>
</dbReference>
<dbReference type="GO" id="GO:0047262">
    <property type="term" value="F:polygalacturonate 4-alpha-galacturonosyltransferase activity"/>
    <property type="evidence" value="ECO:0007669"/>
    <property type="project" value="InterPro"/>
</dbReference>
<keyword evidence="6" id="KW-1133">Transmembrane helix</keyword>
<evidence type="ECO:0000313" key="7">
    <source>
        <dbReference type="EMBL" id="CAE5992641.1"/>
    </source>
</evidence>
<dbReference type="PANTHER" id="PTHR32116">
    <property type="entry name" value="GALACTURONOSYLTRANSFERASE 4-RELATED"/>
    <property type="match status" value="1"/>
</dbReference>
<dbReference type="Proteomes" id="UP000682877">
    <property type="component" value="Chromosome 3"/>
</dbReference>
<gene>
    <name evidence="7" type="ORF">AARE701A_LOCUS9083</name>
</gene>
<accession>A0A8S2A2V3</accession>
<dbReference type="InterPro" id="IPR002495">
    <property type="entry name" value="Glyco_trans_8"/>
</dbReference>
<evidence type="ECO:0000313" key="8">
    <source>
        <dbReference type="Proteomes" id="UP000682877"/>
    </source>
</evidence>
<evidence type="ECO:0000256" key="3">
    <source>
        <dbReference type="ARBA" id="ARBA00022676"/>
    </source>
</evidence>
<dbReference type="SUPFAM" id="SSF53448">
    <property type="entry name" value="Nucleotide-diphospho-sugar transferases"/>
    <property type="match status" value="1"/>
</dbReference>
<dbReference type="CDD" id="cd06429">
    <property type="entry name" value="GT8_like_1"/>
    <property type="match status" value="1"/>
</dbReference>
<keyword evidence="3" id="KW-0328">Glycosyltransferase</keyword>
<feature type="transmembrane region" description="Helical" evidence="6">
    <location>
        <begin position="20"/>
        <end position="38"/>
    </location>
</feature>
<evidence type="ECO:0000256" key="6">
    <source>
        <dbReference type="SAM" id="Phobius"/>
    </source>
</evidence>
<name>A0A8S2A2V3_ARAAE</name>
<evidence type="ECO:0000256" key="1">
    <source>
        <dbReference type="ARBA" id="ARBA00004877"/>
    </source>
</evidence>
<dbReference type="AlphaFoldDB" id="A0A8S2A2V3"/>
<dbReference type="Gene3D" id="3.90.550.10">
    <property type="entry name" value="Spore Coat Polysaccharide Biosynthesis Protein SpsA, Chain A"/>
    <property type="match status" value="1"/>
</dbReference>
<evidence type="ECO:0000256" key="5">
    <source>
        <dbReference type="SAM" id="MobiDB-lite"/>
    </source>
</evidence>
<sequence length="1036" mass="117879">MRRRGGDSFRRAGRRKISNVVWWVLSGIALLLFFLILSKAGHIEPRPSIPKRRYRNDKFLEGMNMTEEMLSPTSVARQVNDQIALAKAFVVIAKESKNLQFAWDLSAQIRNSQLLLSSAATRRSPLTVLESEPIIRDMAVLLYQAQQLHYDSATMIMRLKASIQALEEQMSSVSEKSSKYGQIAAEEVPKSLYCLGVRLTTEWFQNLDLQRNLKERSRVDSKLTDNSLYHFCVFSDNIIATSVVVNSTALNSKAPEKVVFHLVTNEINYAAMKAWFAINMDNLRGVTVEVQKFEDFSWLNASYVPVLKQLQDSDTQSYYFSGHNDDGRTPIKFRNPKYLSMLNHLRFYIPEVFPALKKVVFLDDDVVVQKDLSSLFSIDLNKNVNGAVETCMETFHRYHKYLNYSHPLIRSHFDPDACGWAFGMNVFDLVEWRKRNVTGIYHYWQEKNVDRTLWKLGTLPPGLLTFYGLTEALEASWHILGLGYTNVDARVIEKGAVLHFNGNLKPWLKIGIEKVHSFTSTSRQLYLPHLVTETLARVLYALAPSLTVSCSRVTMKSCEHELLKTRRGKSREVSSRFLSSPSASSSPNRRNSTSNSSTKRDDQNNGLKVHLGLKKHDRMSDGTRVCFGLPNQSSIEVDTKENRRPSPWMDDKDNVILPGRFSVDECALYRASSRRNSCSLLYESFNDESDSELSDVSCASRLSTNRSSRNHKPGIKVSSKYLHDLTAKPSKGNNNVTKIRSQEDSQRANSFRGIENRMKRNNSVSRYGSSMSQWALSPGRSLDTQAVTVPSSKLKPPRGKGVGKLINLGFDFFRSKNKSSPFTSPLKPKTCDTESAHQLKLMNNRLLQWRFVNARASAASNNVASQEKNQVLCAWDTLTKLKHLVLQERIKMQKKNLEMKLNYVLLSQVKHLEAWEDMERQHLSSLSMTRDSLHSVLSRLPLKEGAKVNLESAVTLFKNAEAVTDAIVSTVNIYAPTMESIVPLASQLAEVATQEKLMLEQCHDLLRMISELEFQERSLKCCFLIQHKQTFDTKLR</sequence>
<dbReference type="InterPro" id="IPR007573">
    <property type="entry name" value="QWRF"/>
</dbReference>
<keyword evidence="4" id="KW-0808">Transferase</keyword>
<organism evidence="7 8">
    <name type="scientific">Arabidopsis arenosa</name>
    <name type="common">Sand rock-cress</name>
    <name type="synonym">Cardaminopsis arenosa</name>
    <dbReference type="NCBI Taxonomy" id="38785"/>
    <lineage>
        <taxon>Eukaryota</taxon>
        <taxon>Viridiplantae</taxon>
        <taxon>Streptophyta</taxon>
        <taxon>Embryophyta</taxon>
        <taxon>Tracheophyta</taxon>
        <taxon>Spermatophyta</taxon>
        <taxon>Magnoliopsida</taxon>
        <taxon>eudicotyledons</taxon>
        <taxon>Gunneridae</taxon>
        <taxon>Pentapetalae</taxon>
        <taxon>rosids</taxon>
        <taxon>malvids</taxon>
        <taxon>Brassicales</taxon>
        <taxon>Brassicaceae</taxon>
        <taxon>Camelineae</taxon>
        <taxon>Arabidopsis</taxon>
    </lineage>
</organism>
<evidence type="ECO:0008006" key="9">
    <source>
        <dbReference type="Google" id="ProtNLM"/>
    </source>
</evidence>
<dbReference type="Pfam" id="PF01501">
    <property type="entry name" value="Glyco_transf_8"/>
    <property type="match status" value="1"/>
</dbReference>
<feature type="region of interest" description="Disordered" evidence="5">
    <location>
        <begin position="564"/>
        <end position="606"/>
    </location>
</feature>
<keyword evidence="8" id="KW-1185">Reference proteome</keyword>
<feature type="compositionally biased region" description="Low complexity" evidence="5">
    <location>
        <begin position="575"/>
        <end position="597"/>
    </location>
</feature>
<keyword evidence="6" id="KW-0472">Membrane</keyword>
<dbReference type="Pfam" id="PF25557">
    <property type="entry name" value="GAUT_1"/>
    <property type="match status" value="1"/>
</dbReference>
<proteinExistence type="inferred from homology"/>
<reference evidence="7" key="1">
    <citation type="submission" date="2021-01" db="EMBL/GenBank/DDBJ databases">
        <authorList>
            <person name="Bezrukov I."/>
        </authorList>
    </citation>
    <scope>NUCLEOTIDE SEQUENCE</scope>
</reference>
<dbReference type="PANTHER" id="PTHR32116:SF74">
    <property type="entry name" value="GALACTURONOSYLTRANSFERASE 10-RELATED"/>
    <property type="match status" value="1"/>
</dbReference>
<protein>
    <recommendedName>
        <fullName evidence="9">Hexosyltransferase</fullName>
    </recommendedName>
</protein>
<feature type="compositionally biased region" description="Basic and acidic residues" evidence="5">
    <location>
        <begin position="564"/>
        <end position="574"/>
    </location>
</feature>
<dbReference type="EMBL" id="LR999453">
    <property type="protein sequence ID" value="CAE5992641.1"/>
    <property type="molecule type" value="Genomic_DNA"/>
</dbReference>
<dbReference type="InterPro" id="IPR029044">
    <property type="entry name" value="Nucleotide-diphossugar_trans"/>
</dbReference>
<evidence type="ECO:0000256" key="4">
    <source>
        <dbReference type="ARBA" id="ARBA00022679"/>
    </source>
</evidence>
<comment type="pathway">
    <text evidence="1">Glycan metabolism; pectin biosynthesis.</text>
</comment>
<evidence type="ECO:0000256" key="2">
    <source>
        <dbReference type="ARBA" id="ARBA00006351"/>
    </source>
</evidence>
<feature type="region of interest" description="Disordered" evidence="5">
    <location>
        <begin position="728"/>
        <end position="749"/>
    </location>
</feature>
<comment type="similarity">
    <text evidence="2">Belongs to the glycosyltransferase 8 family.</text>
</comment>
<dbReference type="InterPro" id="IPR029993">
    <property type="entry name" value="GAUT"/>
</dbReference>
<keyword evidence="6" id="KW-0812">Transmembrane</keyword>